<dbReference type="GO" id="GO:0008168">
    <property type="term" value="F:methyltransferase activity"/>
    <property type="evidence" value="ECO:0007669"/>
    <property type="project" value="UniProtKB-KW"/>
</dbReference>
<name>A0AAE3SG89_9BACT</name>
<dbReference type="Pfam" id="PF13489">
    <property type="entry name" value="Methyltransf_23"/>
    <property type="match status" value="1"/>
</dbReference>
<accession>A0AAE3SG89</accession>
<dbReference type="Gene3D" id="3.40.50.150">
    <property type="entry name" value="Vaccinia Virus protein VP39"/>
    <property type="match status" value="1"/>
</dbReference>
<dbReference type="Gene3D" id="3.90.550.10">
    <property type="entry name" value="Spore Coat Polysaccharide Biosynthesis Protein SpsA, Chain A"/>
    <property type="match status" value="1"/>
</dbReference>
<reference evidence="2" key="1">
    <citation type="submission" date="2022-10" db="EMBL/GenBank/DDBJ databases">
        <authorList>
            <person name="Yu W.X."/>
        </authorList>
    </citation>
    <scope>NUCLEOTIDE SEQUENCE</scope>
    <source>
        <strain evidence="2">AAT</strain>
    </source>
</reference>
<comment type="caution">
    <text evidence="2">The sequence shown here is derived from an EMBL/GenBank/DDBJ whole genome shotgun (WGS) entry which is preliminary data.</text>
</comment>
<evidence type="ECO:0000259" key="1">
    <source>
        <dbReference type="Pfam" id="PF00535"/>
    </source>
</evidence>
<feature type="domain" description="Glycosyltransferase 2-like" evidence="1">
    <location>
        <begin position="241"/>
        <end position="401"/>
    </location>
</feature>
<dbReference type="AlphaFoldDB" id="A0AAE3SG89"/>
<dbReference type="SUPFAM" id="SSF53335">
    <property type="entry name" value="S-adenosyl-L-methionine-dependent methyltransferases"/>
    <property type="match status" value="1"/>
</dbReference>
<gene>
    <name evidence="2" type="ORF">OM075_16460</name>
</gene>
<dbReference type="CDD" id="cd04179">
    <property type="entry name" value="DPM_DPG-synthase_like"/>
    <property type="match status" value="1"/>
</dbReference>
<protein>
    <submittedName>
        <fullName evidence="2">Bifunctional class I SAM-dependent methyltransferase/glycosyltransferase family 2 protein</fullName>
    </submittedName>
</protein>
<dbReference type="CDD" id="cd02440">
    <property type="entry name" value="AdoMet_MTases"/>
    <property type="match status" value="1"/>
</dbReference>
<dbReference type="InterPro" id="IPR029044">
    <property type="entry name" value="Nucleotide-diphossugar_trans"/>
</dbReference>
<dbReference type="InterPro" id="IPR029063">
    <property type="entry name" value="SAM-dependent_MTases_sf"/>
</dbReference>
<dbReference type="Proteomes" id="UP001209229">
    <property type="component" value="Unassembled WGS sequence"/>
</dbReference>
<keyword evidence="3" id="KW-1185">Reference proteome</keyword>
<dbReference type="SUPFAM" id="SSF53448">
    <property type="entry name" value="Nucleotide-diphospho-sugar transferases"/>
    <property type="match status" value="1"/>
</dbReference>
<keyword evidence="2" id="KW-0489">Methyltransferase</keyword>
<dbReference type="Pfam" id="PF00535">
    <property type="entry name" value="Glycos_transf_2"/>
    <property type="match status" value="1"/>
</dbReference>
<dbReference type="PANTHER" id="PTHR10859">
    <property type="entry name" value="GLYCOSYL TRANSFERASE"/>
    <property type="match status" value="1"/>
</dbReference>
<sequence>MQLYSTEIRDYWEQFACKWVKYRKRRSYYWNSISKYCNYFIHPESSVLEVGCGGGDLLNAINAKEKTGVDFSPAMIRIAKEQFTEITFHEMPAEDLNLNDKYDVVVLSNLIGLLPDIEQAFNQVHNVVHEKTRLIVTYYSRMWEPIIRFAEVIRIKRKSPKQNWLSSQDIQNLLYLAGFETYKANRSMLLPYNIPLISGFVNRFLSRLPLFNLLGLNQFVFARPIPKTLTQEEIDNKYSTSVIIPARNESGNIEQAIKRIPKLGKHTEIIFVEGNSNDDTWETIQNAQKKYEGEYDIKIMQQDGKGKGDAVRKGFAAATCDILMILDADLTVPPEDLPKFYNAITTGKGEFINGVRLVYPMEKNAMRPLNTMGNHFFSKFFSYILERPIKDTLCGTKVMFRWDYEKLAANRKFFGEFDPFGDFDLLFGAYKLNHKIVDLPIRYKERKYGDTNISRFKHGLILLRMATFATIKIKFW</sequence>
<organism evidence="2 3">
    <name type="scientific">Plebeiibacterium sediminum</name>
    <dbReference type="NCBI Taxonomy" id="2992112"/>
    <lineage>
        <taxon>Bacteria</taxon>
        <taxon>Pseudomonadati</taxon>
        <taxon>Bacteroidota</taxon>
        <taxon>Bacteroidia</taxon>
        <taxon>Marinilabiliales</taxon>
        <taxon>Marinilabiliaceae</taxon>
        <taxon>Plebeiibacterium</taxon>
    </lineage>
</organism>
<dbReference type="GO" id="GO:0006487">
    <property type="term" value="P:protein N-linked glycosylation"/>
    <property type="evidence" value="ECO:0007669"/>
    <property type="project" value="TreeGrafter"/>
</dbReference>
<proteinExistence type="predicted"/>
<dbReference type="PANTHER" id="PTHR10859:SF91">
    <property type="entry name" value="DOLICHYL-PHOSPHATE BETA-GLUCOSYLTRANSFERASE"/>
    <property type="match status" value="1"/>
</dbReference>
<dbReference type="GO" id="GO:0032259">
    <property type="term" value="P:methylation"/>
    <property type="evidence" value="ECO:0007669"/>
    <property type="project" value="UniProtKB-KW"/>
</dbReference>
<evidence type="ECO:0000313" key="3">
    <source>
        <dbReference type="Proteomes" id="UP001209229"/>
    </source>
</evidence>
<evidence type="ECO:0000313" key="2">
    <source>
        <dbReference type="EMBL" id="MCW3788071.1"/>
    </source>
</evidence>
<dbReference type="InterPro" id="IPR001173">
    <property type="entry name" value="Glyco_trans_2-like"/>
</dbReference>
<dbReference type="EMBL" id="JAPDPJ010000043">
    <property type="protein sequence ID" value="MCW3788071.1"/>
    <property type="molecule type" value="Genomic_DNA"/>
</dbReference>
<keyword evidence="2" id="KW-0808">Transferase</keyword>